<evidence type="ECO:0000313" key="3">
    <source>
        <dbReference type="EMBL" id="KAJ7421172.1"/>
    </source>
</evidence>
<dbReference type="Gene3D" id="2.40.10.10">
    <property type="entry name" value="Trypsin-like serine proteases"/>
    <property type="match status" value="2"/>
</dbReference>
<dbReference type="PROSITE" id="PS50240">
    <property type="entry name" value="TRYPSIN_DOM"/>
    <property type="match status" value="1"/>
</dbReference>
<dbReference type="GO" id="GO:0008233">
    <property type="term" value="F:peptidase activity"/>
    <property type="evidence" value="ECO:0007669"/>
    <property type="project" value="UniProtKB-KW"/>
</dbReference>
<proteinExistence type="predicted"/>
<evidence type="ECO:0000313" key="4">
    <source>
        <dbReference type="Proteomes" id="UP001145742"/>
    </source>
</evidence>
<dbReference type="InterPro" id="IPR001254">
    <property type="entry name" value="Trypsin_dom"/>
</dbReference>
<accession>A0ABQ9DFV5</accession>
<organism evidence="3 4">
    <name type="scientific">Willisornis vidua</name>
    <name type="common">Xingu scale-backed antbird</name>
    <dbReference type="NCBI Taxonomy" id="1566151"/>
    <lineage>
        <taxon>Eukaryota</taxon>
        <taxon>Metazoa</taxon>
        <taxon>Chordata</taxon>
        <taxon>Craniata</taxon>
        <taxon>Vertebrata</taxon>
        <taxon>Euteleostomi</taxon>
        <taxon>Archelosauria</taxon>
        <taxon>Archosauria</taxon>
        <taxon>Dinosauria</taxon>
        <taxon>Saurischia</taxon>
        <taxon>Theropoda</taxon>
        <taxon>Coelurosauria</taxon>
        <taxon>Aves</taxon>
        <taxon>Neognathae</taxon>
        <taxon>Neoaves</taxon>
        <taxon>Telluraves</taxon>
        <taxon>Australaves</taxon>
        <taxon>Passeriformes</taxon>
        <taxon>Thamnophilidae</taxon>
        <taxon>Willisornis</taxon>
    </lineage>
</organism>
<dbReference type="Pfam" id="PF00089">
    <property type="entry name" value="Trypsin"/>
    <property type="match status" value="1"/>
</dbReference>
<evidence type="ECO:0000259" key="2">
    <source>
        <dbReference type="PROSITE" id="PS50240"/>
    </source>
</evidence>
<dbReference type="InterPro" id="IPR043504">
    <property type="entry name" value="Peptidase_S1_PA_chymotrypsin"/>
</dbReference>
<keyword evidence="3" id="KW-0378">Hydrolase</keyword>
<keyword evidence="3" id="KW-0472">Membrane</keyword>
<gene>
    <name evidence="3" type="primary">TMPRSS12</name>
    <name evidence="3" type="ORF">WISP_43937</name>
</gene>
<keyword evidence="4" id="KW-1185">Reference proteome</keyword>
<dbReference type="SMART" id="SM00020">
    <property type="entry name" value="Tryp_SPc"/>
    <property type="match status" value="1"/>
</dbReference>
<dbReference type="PANTHER" id="PTHR24252:SF21">
    <property type="entry name" value="TRANSMEMBRANE SERINE PROTEASE 12"/>
    <property type="match status" value="1"/>
</dbReference>
<dbReference type="PROSITE" id="PS00135">
    <property type="entry name" value="TRYPSIN_SER"/>
    <property type="match status" value="1"/>
</dbReference>
<dbReference type="CDD" id="cd00190">
    <property type="entry name" value="Tryp_SPc"/>
    <property type="match status" value="1"/>
</dbReference>
<reference evidence="3" key="1">
    <citation type="submission" date="2019-10" db="EMBL/GenBank/DDBJ databases">
        <authorList>
            <person name="Soares A.E.R."/>
            <person name="Aleixo A."/>
            <person name="Schneider P."/>
            <person name="Miyaki C.Y."/>
            <person name="Schneider M.P."/>
            <person name="Mello C."/>
            <person name="Vasconcelos A.T.R."/>
        </authorList>
    </citation>
    <scope>NUCLEOTIDE SEQUENCE</scope>
    <source>
        <tissue evidence="3">Muscle</tissue>
    </source>
</reference>
<keyword evidence="3" id="KW-0812">Transmembrane</keyword>
<dbReference type="InterPro" id="IPR009003">
    <property type="entry name" value="Peptidase_S1_PA"/>
</dbReference>
<protein>
    <submittedName>
        <fullName evidence="3">Transmembrane protease serine 12</fullName>
    </submittedName>
</protein>
<dbReference type="Proteomes" id="UP001145742">
    <property type="component" value="Unassembled WGS sequence"/>
</dbReference>
<dbReference type="GO" id="GO:0006508">
    <property type="term" value="P:proteolysis"/>
    <property type="evidence" value="ECO:0007669"/>
    <property type="project" value="UniProtKB-KW"/>
</dbReference>
<keyword evidence="1" id="KW-1015">Disulfide bond</keyword>
<dbReference type="InterPro" id="IPR033116">
    <property type="entry name" value="TRYPSIN_SER"/>
</dbReference>
<name>A0ABQ9DFV5_9PASS</name>
<dbReference type="SUPFAM" id="SSF50494">
    <property type="entry name" value="Trypsin-like serine proteases"/>
    <property type="match status" value="1"/>
</dbReference>
<feature type="domain" description="Peptidase S1" evidence="2">
    <location>
        <begin position="51"/>
        <end position="216"/>
    </location>
</feature>
<sequence length="244" mass="27010">MVTSTPSTAQAPPGDMGKDLLQKLNSQVRVRPPNLCPGESEPPDPLLRNPCFWRAVLGLHNLHRHGPHTVKRSIRRILVHSEFDSETFENDLAVFELSRAVQLSLHIQPLCLPPAPLGPRLENGSDCYVSGWGRTSEKVHWAAQMAELLPALRTHALLALCCSLQGDSGGPLMCYHPDRYHLIGIASFGAGCGRPRYPGIYVRLSQYRTWIKAKLLQTSRTPKPTSTTLTLLLTVAHTVLTQTF</sequence>
<keyword evidence="3" id="KW-0645">Protease</keyword>
<dbReference type="PANTHER" id="PTHR24252">
    <property type="entry name" value="ACROSIN-RELATED"/>
    <property type="match status" value="1"/>
</dbReference>
<dbReference type="EMBL" id="WHWB01033239">
    <property type="protein sequence ID" value="KAJ7421172.1"/>
    <property type="molecule type" value="Genomic_DNA"/>
</dbReference>
<evidence type="ECO:0000256" key="1">
    <source>
        <dbReference type="ARBA" id="ARBA00023157"/>
    </source>
</evidence>
<comment type="caution">
    <text evidence="3">The sequence shown here is derived from an EMBL/GenBank/DDBJ whole genome shotgun (WGS) entry which is preliminary data.</text>
</comment>